<feature type="region of interest" description="Disordered" evidence="1">
    <location>
        <begin position="83"/>
        <end position="111"/>
    </location>
</feature>
<name>A0A1S2LPC7_9BACI</name>
<reference evidence="3" key="4">
    <citation type="submission" date="2020-10" db="EMBL/GenBank/DDBJ databases">
        <authorList>
            <person name="Bassil N.M."/>
            <person name="Lloyd J.R."/>
        </authorList>
    </citation>
    <scope>NUCLEOTIDE SEQUENCE</scope>
    <source>
        <strain evidence="3">NB2006</strain>
    </source>
</reference>
<gene>
    <name evidence="3" type="ORF">AWH56_016040</name>
    <name evidence="2" type="ORF">AWH56_13170</name>
</gene>
<protein>
    <submittedName>
        <fullName evidence="2">Uncharacterized protein</fullName>
    </submittedName>
</protein>
<organism evidence="2 4">
    <name type="scientific">Anaerobacillus isosaccharinicus</name>
    <dbReference type="NCBI Taxonomy" id="1532552"/>
    <lineage>
        <taxon>Bacteria</taxon>
        <taxon>Bacillati</taxon>
        <taxon>Bacillota</taxon>
        <taxon>Bacilli</taxon>
        <taxon>Bacillales</taxon>
        <taxon>Bacillaceae</taxon>
        <taxon>Anaerobacillus</taxon>
    </lineage>
</organism>
<reference evidence="3 4" key="3">
    <citation type="journal article" date="2019" name="Int. J. Syst. Evol. Microbiol.">
        <title>Anaerobacillus isosaccharinicus sp. nov., an alkaliphilic bacterium which degrades isosaccharinic acid.</title>
        <authorList>
            <person name="Bassil N.M."/>
            <person name="Lloyd J.R."/>
        </authorList>
    </citation>
    <scope>NUCLEOTIDE SEQUENCE [LARGE SCALE GENOMIC DNA]</scope>
    <source>
        <strain evidence="3 4">NB2006</strain>
    </source>
</reference>
<proteinExistence type="predicted"/>
<accession>A0A1S2LPC7</accession>
<reference evidence="2 4" key="1">
    <citation type="submission" date="2016-10" db="EMBL/GenBank/DDBJ databases">
        <title>Draft genome sequences of four alkaliphilic bacteria belonging to the Anaerobacillus genus.</title>
        <authorList>
            <person name="Bassil N.M."/>
            <person name="Lloyd J.R."/>
        </authorList>
    </citation>
    <scope>NUCLEOTIDE SEQUENCE [LARGE SCALE GENOMIC DNA]</scope>
    <source>
        <strain evidence="2 4">NB2006</strain>
    </source>
</reference>
<dbReference type="OrthoDB" id="2866480at2"/>
<evidence type="ECO:0000313" key="2">
    <source>
        <dbReference type="EMBL" id="OIJ13973.1"/>
    </source>
</evidence>
<evidence type="ECO:0000256" key="1">
    <source>
        <dbReference type="SAM" id="MobiDB-lite"/>
    </source>
</evidence>
<dbReference type="EMBL" id="LQXD01000119">
    <property type="protein sequence ID" value="OIJ13973.1"/>
    <property type="molecule type" value="Genomic_DNA"/>
</dbReference>
<evidence type="ECO:0000313" key="3">
    <source>
        <dbReference type="EMBL" id="QOY34235.1"/>
    </source>
</evidence>
<reference evidence="3 4" key="2">
    <citation type="journal article" date="2017" name="Genome Announc.">
        <title>Draft Genome Sequences of Four Alkaliphilic Bacteria Belonging to the Anaerobacillus Genus.</title>
        <authorList>
            <person name="Bassil N.M."/>
            <person name="Lloyd J.R."/>
        </authorList>
    </citation>
    <scope>NUCLEOTIDE SEQUENCE [LARGE SCALE GENOMIC DNA]</scope>
    <source>
        <strain evidence="3 4">NB2006</strain>
    </source>
</reference>
<evidence type="ECO:0000313" key="4">
    <source>
        <dbReference type="Proteomes" id="UP000180175"/>
    </source>
</evidence>
<dbReference type="KEGG" id="aia:AWH56_016040"/>
<dbReference type="Proteomes" id="UP000180175">
    <property type="component" value="Chromosome"/>
</dbReference>
<dbReference type="AlphaFoldDB" id="A0A1S2LPC7"/>
<dbReference type="EMBL" id="CP063356">
    <property type="protein sequence ID" value="QOY34235.1"/>
    <property type="molecule type" value="Genomic_DNA"/>
</dbReference>
<sequence length="111" mass="13000">MPKHWKEDQVYLLKAIPAYRTSIAGKSLEEAKQITKAFAEDLHRNNLDLQHRSLQSIIERLPYLDNLLAGVFEPKNYAKKDQLLYHSKPRKNDDRKPNLCNTRHSYNGAIR</sequence>
<dbReference type="RefSeq" id="WP_071317548.1">
    <property type="nucleotide sequence ID" value="NZ_CP063356.2"/>
</dbReference>
<keyword evidence="4" id="KW-1185">Reference proteome</keyword>